<reference evidence="2 3" key="1">
    <citation type="submission" date="2022-06" db="EMBL/GenBank/DDBJ databases">
        <title>Isolation of gut microbiota from human fecal samples.</title>
        <authorList>
            <person name="Pamer E.G."/>
            <person name="Barat B."/>
            <person name="Waligurski E."/>
            <person name="Medina S."/>
            <person name="Paddock L."/>
            <person name="Mostad J."/>
        </authorList>
    </citation>
    <scope>NUCLEOTIDE SEQUENCE [LARGE SCALE GENOMIC DNA]</scope>
    <source>
        <strain evidence="2 3">DFI.9.90</strain>
    </source>
</reference>
<dbReference type="AlphaFoldDB" id="A0AAW5K789"/>
<sequence length="249" mass="28179">MLKPFWVDLHIHTLLSPCGELEMGAPEIVERAREAGLDVIGIADHNTCENFPGIHEAAAGVPVVLPCIETQSAEDIHILCVFPDYETAAGYKEWLWRRIRPIPNDVEHFGYQIVVDANNEIVKEEETLLIQGAGYEVDQIVSKTKEVGGIPILAHVDRPAFSYPAALGPMPDDYPAEAFELSRRLDHEEAQKWRERYPGRTFIRSSDSHTLETMSRANCTKMMLEEPTFDEIKKAIRGEDGRRISWPWG</sequence>
<accession>A0AAW5K789</accession>
<evidence type="ECO:0000313" key="2">
    <source>
        <dbReference type="EMBL" id="MCQ4813869.1"/>
    </source>
</evidence>
<dbReference type="InterPro" id="IPR003141">
    <property type="entry name" value="Pol/His_phosphatase_N"/>
</dbReference>
<organism evidence="2 3">
    <name type="scientific">Cloacibacillus evryensis</name>
    <dbReference type="NCBI Taxonomy" id="508460"/>
    <lineage>
        <taxon>Bacteria</taxon>
        <taxon>Thermotogati</taxon>
        <taxon>Synergistota</taxon>
        <taxon>Synergistia</taxon>
        <taxon>Synergistales</taxon>
        <taxon>Synergistaceae</taxon>
        <taxon>Cloacibacillus</taxon>
    </lineage>
</organism>
<dbReference type="SMART" id="SM00481">
    <property type="entry name" value="POLIIIAc"/>
    <property type="match status" value="1"/>
</dbReference>
<keyword evidence="3" id="KW-1185">Reference proteome</keyword>
<dbReference type="PANTHER" id="PTHR42924:SF3">
    <property type="entry name" value="POLYMERASE_HISTIDINOL PHOSPHATASE N-TERMINAL DOMAIN-CONTAINING PROTEIN"/>
    <property type="match status" value="1"/>
</dbReference>
<protein>
    <submittedName>
        <fullName evidence="2">PHP domain-containing protein</fullName>
    </submittedName>
</protein>
<comment type="caution">
    <text evidence="2">The sequence shown here is derived from an EMBL/GenBank/DDBJ whole genome shotgun (WGS) entry which is preliminary data.</text>
</comment>
<dbReference type="PANTHER" id="PTHR42924">
    <property type="entry name" value="EXONUCLEASE"/>
    <property type="match status" value="1"/>
</dbReference>
<dbReference type="Proteomes" id="UP001205919">
    <property type="component" value="Unassembled WGS sequence"/>
</dbReference>
<gene>
    <name evidence="2" type="ORF">NE630_05425</name>
</gene>
<dbReference type="EMBL" id="JANFYT010000009">
    <property type="protein sequence ID" value="MCQ4813869.1"/>
    <property type="molecule type" value="Genomic_DNA"/>
</dbReference>
<evidence type="ECO:0000259" key="1">
    <source>
        <dbReference type="SMART" id="SM00481"/>
    </source>
</evidence>
<dbReference type="SUPFAM" id="SSF89550">
    <property type="entry name" value="PHP domain-like"/>
    <property type="match status" value="1"/>
</dbReference>
<name>A0AAW5K789_9BACT</name>
<dbReference type="InterPro" id="IPR052018">
    <property type="entry name" value="PHP_domain"/>
</dbReference>
<dbReference type="GO" id="GO:0035312">
    <property type="term" value="F:5'-3' DNA exonuclease activity"/>
    <property type="evidence" value="ECO:0007669"/>
    <property type="project" value="TreeGrafter"/>
</dbReference>
<dbReference type="InterPro" id="IPR016195">
    <property type="entry name" value="Pol/histidinol_Pase-like"/>
</dbReference>
<evidence type="ECO:0000313" key="3">
    <source>
        <dbReference type="Proteomes" id="UP001205919"/>
    </source>
</evidence>
<feature type="domain" description="Polymerase/histidinol phosphatase N-terminal" evidence="1">
    <location>
        <begin position="7"/>
        <end position="74"/>
    </location>
</feature>
<dbReference type="Gene3D" id="3.20.20.140">
    <property type="entry name" value="Metal-dependent hydrolases"/>
    <property type="match status" value="1"/>
</dbReference>
<dbReference type="CDD" id="cd07432">
    <property type="entry name" value="PHP_HisPPase"/>
    <property type="match status" value="1"/>
</dbReference>
<dbReference type="RefSeq" id="WP_008712731.1">
    <property type="nucleotide sequence ID" value="NZ_CABKQM010000008.1"/>
</dbReference>
<dbReference type="GO" id="GO:0004534">
    <property type="term" value="F:5'-3' RNA exonuclease activity"/>
    <property type="evidence" value="ECO:0007669"/>
    <property type="project" value="TreeGrafter"/>
</dbReference>
<proteinExistence type="predicted"/>